<dbReference type="EMBL" id="BDSA01000001">
    <property type="protein sequence ID" value="GBE59001.1"/>
    <property type="molecule type" value="Genomic_DNA"/>
</dbReference>
<evidence type="ECO:0000313" key="1">
    <source>
        <dbReference type="EMBL" id="GBE59001.1"/>
    </source>
</evidence>
<organism evidence="1 2">
    <name type="scientific">Babesia ovata</name>
    <dbReference type="NCBI Taxonomy" id="189622"/>
    <lineage>
        <taxon>Eukaryota</taxon>
        <taxon>Sar</taxon>
        <taxon>Alveolata</taxon>
        <taxon>Apicomplexa</taxon>
        <taxon>Aconoidasida</taxon>
        <taxon>Piroplasmida</taxon>
        <taxon>Babesiidae</taxon>
        <taxon>Babesia</taxon>
    </lineage>
</organism>
<dbReference type="Proteomes" id="UP000236319">
    <property type="component" value="Unassembled WGS sequence"/>
</dbReference>
<accession>A0A2H6K7M4</accession>
<dbReference type="AlphaFoldDB" id="A0A2H6K7M4"/>
<proteinExistence type="predicted"/>
<protein>
    <submittedName>
        <fullName evidence="1">Carbohydrate kinase FGGY, putative</fullName>
    </submittedName>
</protein>
<keyword evidence="2" id="KW-1185">Reference proteome</keyword>
<dbReference type="GO" id="GO:0016301">
    <property type="term" value="F:kinase activity"/>
    <property type="evidence" value="ECO:0007669"/>
    <property type="project" value="UniProtKB-KW"/>
</dbReference>
<reference evidence="1 2" key="1">
    <citation type="journal article" date="2017" name="BMC Genomics">
        <title>Whole-genome assembly of Babesia ovata and comparative genomics between closely related pathogens.</title>
        <authorList>
            <person name="Yamagishi J."/>
            <person name="Asada M."/>
            <person name="Hakimi H."/>
            <person name="Tanaka T.Q."/>
            <person name="Sugimoto C."/>
            <person name="Kawazu S."/>
        </authorList>
    </citation>
    <scope>NUCLEOTIDE SEQUENCE [LARGE SCALE GENOMIC DNA]</scope>
    <source>
        <strain evidence="1 2">Miyake</strain>
    </source>
</reference>
<dbReference type="RefSeq" id="XP_028865244.1">
    <property type="nucleotide sequence ID" value="XM_029009411.1"/>
</dbReference>
<dbReference type="VEuPathDB" id="PiroplasmaDB:BOVATA_004940"/>
<keyword evidence="1" id="KW-0808">Transferase</keyword>
<keyword evidence="1" id="KW-0418">Kinase</keyword>
<sequence length="98" mass="10367">MQLALTSGAVVDAAEVDLGAAASTVDYAFEAERYPAAQHCHRVVEEVVADAAAQTAHHVLRLGLAQTKLTLDPLVGRLGEKCTARNPRHVLHDGELAS</sequence>
<gene>
    <name evidence="1" type="ORF">BOVATA_004940</name>
</gene>
<name>A0A2H6K7M4_9APIC</name>
<comment type="caution">
    <text evidence="1">The sequence shown here is derived from an EMBL/GenBank/DDBJ whole genome shotgun (WGS) entry which is preliminary data.</text>
</comment>
<dbReference type="GeneID" id="39872771"/>
<evidence type="ECO:0000313" key="2">
    <source>
        <dbReference type="Proteomes" id="UP000236319"/>
    </source>
</evidence>